<feature type="region of interest" description="Disordered" evidence="1">
    <location>
        <begin position="1"/>
        <end position="24"/>
    </location>
</feature>
<feature type="compositionally biased region" description="Basic and acidic residues" evidence="1">
    <location>
        <begin position="1"/>
        <end position="16"/>
    </location>
</feature>
<evidence type="ECO:0000256" key="1">
    <source>
        <dbReference type="SAM" id="MobiDB-lite"/>
    </source>
</evidence>
<dbReference type="Gramene" id="ORUFI01G20270.1">
    <property type="protein sequence ID" value="ORUFI01G20270.1"/>
    <property type="gene ID" value="ORUFI01G20270"/>
</dbReference>
<protein>
    <submittedName>
        <fullName evidence="2">Uncharacterized protein</fullName>
    </submittedName>
</protein>
<proteinExistence type="predicted"/>
<evidence type="ECO:0000313" key="3">
    <source>
        <dbReference type="Proteomes" id="UP000008022"/>
    </source>
</evidence>
<accession>A0A0E0MXE3</accession>
<keyword evidence="3" id="KW-1185">Reference proteome</keyword>
<dbReference type="HOGENOM" id="CLU_2296303_0_0_1"/>
<dbReference type="AlphaFoldDB" id="A0A0E0MXE3"/>
<reference evidence="2" key="2">
    <citation type="submission" date="2015-06" db="UniProtKB">
        <authorList>
            <consortium name="EnsemblPlants"/>
        </authorList>
    </citation>
    <scope>IDENTIFICATION</scope>
</reference>
<dbReference type="Proteomes" id="UP000008022">
    <property type="component" value="Unassembled WGS sequence"/>
</dbReference>
<reference evidence="3" key="1">
    <citation type="submission" date="2013-06" db="EMBL/GenBank/DDBJ databases">
        <authorList>
            <person name="Zhao Q."/>
        </authorList>
    </citation>
    <scope>NUCLEOTIDE SEQUENCE</scope>
    <source>
        <strain evidence="3">cv. W1943</strain>
    </source>
</reference>
<organism evidence="2 3">
    <name type="scientific">Oryza rufipogon</name>
    <name type="common">Brownbeard rice</name>
    <name type="synonym">Asian wild rice</name>
    <dbReference type="NCBI Taxonomy" id="4529"/>
    <lineage>
        <taxon>Eukaryota</taxon>
        <taxon>Viridiplantae</taxon>
        <taxon>Streptophyta</taxon>
        <taxon>Embryophyta</taxon>
        <taxon>Tracheophyta</taxon>
        <taxon>Spermatophyta</taxon>
        <taxon>Magnoliopsida</taxon>
        <taxon>Liliopsida</taxon>
        <taxon>Poales</taxon>
        <taxon>Poaceae</taxon>
        <taxon>BOP clade</taxon>
        <taxon>Oryzoideae</taxon>
        <taxon>Oryzeae</taxon>
        <taxon>Oryzinae</taxon>
        <taxon>Oryza</taxon>
    </lineage>
</organism>
<dbReference type="OMA" id="PPKCEGW"/>
<name>A0A0E0MXE3_ORYRU</name>
<sequence length="101" mass="11111">MPELEVEPHAAAEEKAKKHTQIGQEIESRIWPPKCEGWSFTEVTCQAQLLDKNAQPVSQICLTTVGQVGNVGGEPEVMKMTTALEDIMLKIEEMSGTTLLT</sequence>
<evidence type="ECO:0000313" key="2">
    <source>
        <dbReference type="EnsemblPlants" id="ORUFI01G20270.1"/>
    </source>
</evidence>
<dbReference type="EnsemblPlants" id="ORUFI01G20270.1">
    <property type="protein sequence ID" value="ORUFI01G20270.1"/>
    <property type="gene ID" value="ORUFI01G20270"/>
</dbReference>